<name>A0A2T5P7E5_9PSED</name>
<keyword evidence="2" id="KW-0732">Signal</keyword>
<comment type="caution">
    <text evidence="3">The sequence shown here is derived from an EMBL/GenBank/DDBJ whole genome shotgun (WGS) entry which is preliminary data.</text>
</comment>
<accession>A0A2T5P7E5</accession>
<proteinExistence type="predicted"/>
<dbReference type="EMBL" id="QASN01000020">
    <property type="protein sequence ID" value="PTU73595.1"/>
    <property type="molecule type" value="Genomic_DNA"/>
</dbReference>
<feature type="compositionally biased region" description="Pro residues" evidence="1">
    <location>
        <begin position="54"/>
        <end position="69"/>
    </location>
</feature>
<feature type="signal peptide" evidence="2">
    <location>
        <begin position="1"/>
        <end position="18"/>
    </location>
</feature>
<gene>
    <name evidence="3" type="ORF">DBO85_14875</name>
</gene>
<dbReference type="RefSeq" id="WP_108108039.1">
    <property type="nucleotide sequence ID" value="NZ_QASN01000020.1"/>
</dbReference>
<feature type="compositionally biased region" description="Polar residues" evidence="1">
    <location>
        <begin position="33"/>
        <end position="45"/>
    </location>
</feature>
<dbReference type="AlphaFoldDB" id="A0A2T5P7E5"/>
<evidence type="ECO:0000256" key="1">
    <source>
        <dbReference type="SAM" id="MobiDB-lite"/>
    </source>
</evidence>
<dbReference type="PROSITE" id="PS51257">
    <property type="entry name" value="PROKAR_LIPOPROTEIN"/>
    <property type="match status" value="1"/>
</dbReference>
<feature type="chain" id="PRO_5015625535" description="Lipoprotein" evidence="2">
    <location>
        <begin position="19"/>
        <end position="75"/>
    </location>
</feature>
<reference evidence="3 4" key="1">
    <citation type="submission" date="2018-04" db="EMBL/GenBank/DDBJ databases">
        <title>Pseudomonas sp. nov., isolated from mangrove soil.</title>
        <authorList>
            <person name="Chen C."/>
        </authorList>
    </citation>
    <scope>NUCLEOTIDE SEQUENCE [LARGE SCALE GENOMIC DNA]</scope>
    <source>
        <strain evidence="3 4">TC-11</strain>
    </source>
</reference>
<evidence type="ECO:0000313" key="4">
    <source>
        <dbReference type="Proteomes" id="UP000244064"/>
    </source>
</evidence>
<keyword evidence="4" id="KW-1185">Reference proteome</keyword>
<organism evidence="3 4">
    <name type="scientific">Pseudomonas mangrovi</name>
    <dbReference type="NCBI Taxonomy" id="2161748"/>
    <lineage>
        <taxon>Bacteria</taxon>
        <taxon>Pseudomonadati</taxon>
        <taxon>Pseudomonadota</taxon>
        <taxon>Gammaproteobacteria</taxon>
        <taxon>Pseudomonadales</taxon>
        <taxon>Pseudomonadaceae</taxon>
        <taxon>Pseudomonas</taxon>
    </lineage>
</organism>
<evidence type="ECO:0008006" key="5">
    <source>
        <dbReference type="Google" id="ProtNLM"/>
    </source>
</evidence>
<evidence type="ECO:0000313" key="3">
    <source>
        <dbReference type="EMBL" id="PTU73595.1"/>
    </source>
</evidence>
<dbReference type="Proteomes" id="UP000244064">
    <property type="component" value="Unassembled WGS sequence"/>
</dbReference>
<protein>
    <recommendedName>
        <fullName evidence="5">Lipoprotein</fullName>
    </recommendedName>
</protein>
<feature type="region of interest" description="Disordered" evidence="1">
    <location>
        <begin position="21"/>
        <end position="75"/>
    </location>
</feature>
<evidence type="ECO:0000256" key="2">
    <source>
        <dbReference type="SAM" id="SignalP"/>
    </source>
</evidence>
<sequence length="75" mass="8075">MRKSIAYTCLLGATLALAACDKPSDEERRPVAPTTQETPSETVPSEPQRMPSEPLTPAPQPNEPAPAPTPTYEEN</sequence>